<feature type="domain" description="Peptidase S54 rhomboid" evidence="9">
    <location>
        <begin position="64"/>
        <end position="192"/>
    </location>
</feature>
<evidence type="ECO:0000313" key="11">
    <source>
        <dbReference type="Proteomes" id="UP000078387"/>
    </source>
</evidence>
<organism evidence="10 11">
    <name type="scientific">Entamoeba histolytica</name>
    <dbReference type="NCBI Taxonomy" id="5759"/>
    <lineage>
        <taxon>Eukaryota</taxon>
        <taxon>Amoebozoa</taxon>
        <taxon>Evosea</taxon>
        <taxon>Archamoebae</taxon>
        <taxon>Mastigamoebida</taxon>
        <taxon>Entamoebidae</taxon>
        <taxon>Entamoeba</taxon>
    </lineage>
</organism>
<accession>A0A5K1UBR3</accession>
<protein>
    <submittedName>
        <fullName evidence="10">Peptidase s54 rhomboid family protein</fullName>
    </submittedName>
</protein>
<dbReference type="PANTHER" id="PTHR43066">
    <property type="entry name" value="RHOMBOID-RELATED PROTEIN"/>
    <property type="match status" value="1"/>
</dbReference>
<dbReference type="GO" id="GO:0016020">
    <property type="term" value="C:membrane"/>
    <property type="evidence" value="ECO:0007669"/>
    <property type="project" value="UniProtKB-SubCell"/>
</dbReference>
<evidence type="ECO:0000256" key="1">
    <source>
        <dbReference type="ARBA" id="ARBA00004141"/>
    </source>
</evidence>
<comment type="caution">
    <text evidence="10">The sequence shown here is derived from an EMBL/GenBank/DDBJ whole genome shotgun (WGS) entry which is preliminary data.</text>
</comment>
<comment type="similarity">
    <text evidence="2">Belongs to the peptidase S54 family.</text>
</comment>
<keyword evidence="3" id="KW-0645">Protease</keyword>
<evidence type="ECO:0000256" key="8">
    <source>
        <dbReference type="SAM" id="Phobius"/>
    </source>
</evidence>
<dbReference type="VEuPathDB" id="AmoebaDB:EHI8A_213180"/>
<evidence type="ECO:0000256" key="6">
    <source>
        <dbReference type="ARBA" id="ARBA00022989"/>
    </source>
</evidence>
<dbReference type="PANTHER" id="PTHR43066:SF1">
    <property type="entry name" value="RHOMBOID PROTEIN 2"/>
    <property type="match status" value="1"/>
</dbReference>
<dbReference type="VEuPathDB" id="AmoebaDB:EHI_029220"/>
<evidence type="ECO:0000256" key="5">
    <source>
        <dbReference type="ARBA" id="ARBA00022801"/>
    </source>
</evidence>
<proteinExistence type="inferred from homology"/>
<dbReference type="Gene3D" id="1.20.1540.10">
    <property type="entry name" value="Rhomboid-like"/>
    <property type="match status" value="1"/>
</dbReference>
<feature type="transmembrane region" description="Helical" evidence="8">
    <location>
        <begin position="176"/>
        <end position="194"/>
    </location>
</feature>
<sequence length="266" mass="30104">MFLVCFNEITKYCQECIRNISFLSIVQLIIIWSIYFILPELGIEAKGFSPLMSRRDFIHQIGPMLYHCFIHEGIFHLFGNSISLLVFGASVEKKIGTTQVILLFIVSIVLQPILMISLFSLKLASGNSVVGISGYIFTLIIIFYYQPGKYMDIVYCCVLNIITYIFSLLLLAQVSLSGHFCGIIIGVLYTRGFLDWLFNSRLITIIDTVIKRFIGCLIIYIPIPDNSINTKTHLQIMSLIKSDIKSLLSHCTKHSNDANTLNSLPI</sequence>
<keyword evidence="5" id="KW-0378">Hydrolase</keyword>
<dbReference type="VEuPathDB" id="AmoebaDB:EHI5A_208580"/>
<evidence type="ECO:0000256" key="7">
    <source>
        <dbReference type="ARBA" id="ARBA00023136"/>
    </source>
</evidence>
<evidence type="ECO:0000256" key="2">
    <source>
        <dbReference type="ARBA" id="ARBA00009045"/>
    </source>
</evidence>
<dbReference type="SUPFAM" id="SSF144091">
    <property type="entry name" value="Rhomboid-like"/>
    <property type="match status" value="1"/>
</dbReference>
<dbReference type="InterPro" id="IPR035952">
    <property type="entry name" value="Rhomboid-like_sf"/>
</dbReference>
<dbReference type="EMBL" id="BDEQ01000001">
    <property type="protein sequence ID" value="GAT99012.1"/>
    <property type="molecule type" value="Genomic_DNA"/>
</dbReference>
<evidence type="ECO:0000256" key="4">
    <source>
        <dbReference type="ARBA" id="ARBA00022692"/>
    </source>
</evidence>
<feature type="transmembrane region" description="Helical" evidence="8">
    <location>
        <begin position="64"/>
        <end position="88"/>
    </location>
</feature>
<feature type="transmembrane region" description="Helical" evidence="8">
    <location>
        <begin position="127"/>
        <end position="145"/>
    </location>
</feature>
<dbReference type="AlphaFoldDB" id="A0A5K1UBR3"/>
<dbReference type="OMA" id="HANILHI"/>
<feature type="transmembrane region" description="Helical" evidence="8">
    <location>
        <begin position="100"/>
        <end position="121"/>
    </location>
</feature>
<dbReference type="InterPro" id="IPR022764">
    <property type="entry name" value="Peptidase_S54_rhomboid_dom"/>
</dbReference>
<dbReference type="GO" id="GO:0004252">
    <property type="term" value="F:serine-type endopeptidase activity"/>
    <property type="evidence" value="ECO:0007669"/>
    <property type="project" value="InterPro"/>
</dbReference>
<name>A0A5K1UBR3_ENTHI</name>
<evidence type="ECO:0000313" key="10">
    <source>
        <dbReference type="EMBL" id="GAT99012.1"/>
    </source>
</evidence>
<dbReference type="GO" id="GO:0006508">
    <property type="term" value="P:proteolysis"/>
    <property type="evidence" value="ECO:0007669"/>
    <property type="project" value="UniProtKB-KW"/>
</dbReference>
<evidence type="ECO:0000259" key="9">
    <source>
        <dbReference type="Pfam" id="PF01694"/>
    </source>
</evidence>
<reference evidence="10 11" key="1">
    <citation type="submission" date="2016-05" db="EMBL/GenBank/DDBJ databases">
        <title>First whole genome sequencing of Entamoeba histolytica HM1:IMSS-clone-6.</title>
        <authorList>
            <person name="Mukherjee Avik.K."/>
            <person name="Izumyama S."/>
            <person name="Nakada-Tsukui K."/>
            <person name="Nozaki T."/>
        </authorList>
    </citation>
    <scope>NUCLEOTIDE SEQUENCE [LARGE SCALE GENOMIC DNA]</scope>
    <source>
        <strain evidence="10 11">HM1:IMSS clone 6</strain>
    </source>
</reference>
<gene>
    <name evidence="10" type="ORF">CL6EHI_029220</name>
</gene>
<dbReference type="Pfam" id="PF01694">
    <property type="entry name" value="Rhomboid"/>
    <property type="match status" value="1"/>
</dbReference>
<keyword evidence="6 8" id="KW-1133">Transmembrane helix</keyword>
<dbReference type="Proteomes" id="UP000078387">
    <property type="component" value="Unassembled WGS sequence"/>
</dbReference>
<dbReference type="VEuPathDB" id="AmoebaDB:EHI7A_183370"/>
<dbReference type="VEuPathDB" id="AmoebaDB:KM1_217560"/>
<keyword evidence="7 8" id="KW-0472">Membrane</keyword>
<comment type="subcellular location">
    <subcellularLocation>
        <location evidence="1">Membrane</location>
        <topology evidence="1">Multi-pass membrane protein</topology>
    </subcellularLocation>
</comment>
<evidence type="ECO:0000256" key="3">
    <source>
        <dbReference type="ARBA" id="ARBA00022670"/>
    </source>
</evidence>
<feature type="transmembrane region" description="Helical" evidence="8">
    <location>
        <begin position="20"/>
        <end position="38"/>
    </location>
</feature>
<keyword evidence="4 8" id="KW-0812">Transmembrane</keyword>